<dbReference type="EMBL" id="CP000607">
    <property type="protein sequence ID" value="ABP36662.1"/>
    <property type="molecule type" value="Genomic_DNA"/>
</dbReference>
<dbReference type="HOGENOM" id="CLU_025996_0_3_10"/>
<dbReference type="AlphaFoldDB" id="A4SDV3"/>
<keyword evidence="2" id="KW-0808">Transferase</keyword>
<evidence type="ECO:0000313" key="2">
    <source>
        <dbReference type="EMBL" id="ABP36662.1"/>
    </source>
</evidence>
<organism evidence="2">
    <name type="scientific">Chlorobium phaeovibrioides (strain DSM 265 / 1930)</name>
    <name type="common">Prosthecochloris vibrioformis (strain DSM 265)</name>
    <dbReference type="NCBI Taxonomy" id="290318"/>
    <lineage>
        <taxon>Bacteria</taxon>
        <taxon>Pseudomonadati</taxon>
        <taxon>Chlorobiota</taxon>
        <taxon>Chlorobiia</taxon>
        <taxon>Chlorobiales</taxon>
        <taxon>Chlorobiaceae</taxon>
        <taxon>Chlorobium/Pelodictyon group</taxon>
        <taxon>Chlorobium</taxon>
    </lineage>
</organism>
<dbReference type="Gene3D" id="3.90.550.10">
    <property type="entry name" value="Spore Coat Polysaccharide Biosynthesis Protein SpsA, Chain A"/>
    <property type="match status" value="1"/>
</dbReference>
<protein>
    <submittedName>
        <fullName evidence="2">Glycosyl transferase, family 2</fullName>
    </submittedName>
</protein>
<dbReference type="InterPro" id="IPR001173">
    <property type="entry name" value="Glyco_trans_2-like"/>
</dbReference>
<dbReference type="CDD" id="cd00761">
    <property type="entry name" value="Glyco_tranf_GTA_type"/>
    <property type="match status" value="1"/>
</dbReference>
<dbReference type="SUPFAM" id="SSF53448">
    <property type="entry name" value="Nucleotide-diphospho-sugar transferases"/>
    <property type="match status" value="1"/>
</dbReference>
<dbReference type="PANTHER" id="PTHR22916:SF3">
    <property type="entry name" value="UDP-GLCNAC:BETAGAL BETA-1,3-N-ACETYLGLUCOSAMINYLTRANSFERASE-LIKE PROTEIN 1"/>
    <property type="match status" value="1"/>
</dbReference>
<reference evidence="2" key="1">
    <citation type="submission" date="2007-03" db="EMBL/GenBank/DDBJ databases">
        <title>Complete sequence of Prosthecochloris vibrioformis DSM 265.</title>
        <authorList>
            <consortium name="US DOE Joint Genome Institute"/>
            <person name="Copeland A."/>
            <person name="Lucas S."/>
            <person name="Lapidus A."/>
            <person name="Barry K."/>
            <person name="Detter J.C."/>
            <person name="Glavina del Rio T."/>
            <person name="Hammon N."/>
            <person name="Israni S."/>
            <person name="Pitluck S."/>
            <person name="Schmutz J."/>
            <person name="Larimer F."/>
            <person name="Land M."/>
            <person name="Hauser L."/>
            <person name="Mikhailova N."/>
            <person name="Li T."/>
            <person name="Overmann J."/>
            <person name="Schuster S.C."/>
            <person name="Bryant D.A."/>
            <person name="Richardson P."/>
        </authorList>
    </citation>
    <scope>NUCLEOTIDE SEQUENCE [LARGE SCALE GENOMIC DNA]</scope>
    <source>
        <strain evidence="2">DSM 265</strain>
    </source>
</reference>
<dbReference type="STRING" id="290318.Cvib_0644"/>
<evidence type="ECO:0000259" key="1">
    <source>
        <dbReference type="Pfam" id="PF00535"/>
    </source>
</evidence>
<dbReference type="GO" id="GO:0016758">
    <property type="term" value="F:hexosyltransferase activity"/>
    <property type="evidence" value="ECO:0007669"/>
    <property type="project" value="UniProtKB-ARBA"/>
</dbReference>
<dbReference type="CAZy" id="GT2">
    <property type="family name" value="Glycosyltransferase Family 2"/>
</dbReference>
<dbReference type="KEGG" id="pvi:Cvib_0644"/>
<accession>A4SDV3</accession>
<dbReference type="Pfam" id="PF00535">
    <property type="entry name" value="Glycos_transf_2"/>
    <property type="match status" value="1"/>
</dbReference>
<dbReference type="PANTHER" id="PTHR22916">
    <property type="entry name" value="GLYCOSYLTRANSFERASE"/>
    <property type="match status" value="1"/>
</dbReference>
<sequence length="265" mass="29984">MLVADVSVVIPTHNRLQDLNRSLASVYKQKRLPIEIIVVDDGSTLPVSTNIFDRGPASINYVLLRNDISKGANCARNRGIDAATGKYIAFLDDDDIWASKKLDLQFEVMESKQLDLCYSGKQIVTFDVYHDELLRRYSFAVPKFNDMRKSIMHQNFIGTTSSIMVKKSSLIGVGGFDVAMPALQDYELYIRLIFSGYKIAGVSAPLLDYSIYKEKSAISKSLRKGITATKLLLVKHRNKDYFCNLIWSQVIVILKKTVLRLRAYL</sequence>
<name>A4SDV3_CHLPM</name>
<dbReference type="eggNOG" id="COG1216">
    <property type="taxonomic scope" value="Bacteria"/>
</dbReference>
<dbReference type="InterPro" id="IPR029044">
    <property type="entry name" value="Nucleotide-diphossugar_trans"/>
</dbReference>
<gene>
    <name evidence="2" type="ordered locus">Cvib_0644</name>
</gene>
<proteinExistence type="predicted"/>
<feature type="domain" description="Glycosyltransferase 2-like" evidence="1">
    <location>
        <begin position="7"/>
        <end position="170"/>
    </location>
</feature>